<evidence type="ECO:0000256" key="4">
    <source>
        <dbReference type="RuleBase" id="RU003719"/>
    </source>
</evidence>
<dbReference type="GO" id="GO:0051287">
    <property type="term" value="F:NAD binding"/>
    <property type="evidence" value="ECO:0007669"/>
    <property type="project" value="InterPro"/>
</dbReference>
<evidence type="ECO:0000259" key="6">
    <source>
        <dbReference type="Pfam" id="PF02826"/>
    </source>
</evidence>
<dbReference type="InterPro" id="IPR006140">
    <property type="entry name" value="D-isomer_DH_NAD-bd"/>
</dbReference>
<keyword evidence="8" id="KW-1185">Reference proteome</keyword>
<evidence type="ECO:0000313" key="8">
    <source>
        <dbReference type="Proteomes" id="UP000194933"/>
    </source>
</evidence>
<proteinExistence type="inferred from homology"/>
<organism evidence="7 8">
    <name type="scientific">Candidatus Enterococcus wittei</name>
    <dbReference type="NCBI Taxonomy" id="1987383"/>
    <lineage>
        <taxon>Bacteria</taxon>
        <taxon>Bacillati</taxon>
        <taxon>Bacillota</taxon>
        <taxon>Bacilli</taxon>
        <taxon>Lactobacillales</taxon>
        <taxon>Enterococcaceae</taxon>
        <taxon>Enterococcus</taxon>
    </lineage>
</organism>
<dbReference type="CDD" id="cd12155">
    <property type="entry name" value="PGDH_1"/>
    <property type="match status" value="1"/>
</dbReference>
<evidence type="ECO:0000256" key="2">
    <source>
        <dbReference type="ARBA" id="ARBA00023002"/>
    </source>
</evidence>
<dbReference type="InterPro" id="IPR036291">
    <property type="entry name" value="NAD(P)-bd_dom_sf"/>
</dbReference>
<dbReference type="EMBL" id="NGMO01000004">
    <property type="protein sequence ID" value="OTP09500.1"/>
    <property type="molecule type" value="Genomic_DNA"/>
</dbReference>
<evidence type="ECO:0000259" key="5">
    <source>
        <dbReference type="Pfam" id="PF00389"/>
    </source>
</evidence>
<dbReference type="GO" id="GO:0016616">
    <property type="term" value="F:oxidoreductase activity, acting on the CH-OH group of donors, NAD or NADP as acceptor"/>
    <property type="evidence" value="ECO:0007669"/>
    <property type="project" value="InterPro"/>
</dbReference>
<keyword evidence="3" id="KW-0520">NAD</keyword>
<evidence type="ECO:0008006" key="9">
    <source>
        <dbReference type="Google" id="ProtNLM"/>
    </source>
</evidence>
<evidence type="ECO:0000256" key="3">
    <source>
        <dbReference type="ARBA" id="ARBA00023027"/>
    </source>
</evidence>
<comment type="similarity">
    <text evidence="1 4">Belongs to the D-isomer specific 2-hydroxyacid dehydrogenase family.</text>
</comment>
<feature type="domain" description="D-isomer specific 2-hydroxyacid dehydrogenase NAD-binding" evidence="6">
    <location>
        <begin position="103"/>
        <end position="277"/>
    </location>
</feature>
<dbReference type="InterPro" id="IPR006139">
    <property type="entry name" value="D-isomer_2_OHA_DH_cat_dom"/>
</dbReference>
<dbReference type="AlphaFoldDB" id="A0A242JWB2"/>
<dbReference type="Gene3D" id="3.40.50.720">
    <property type="entry name" value="NAD(P)-binding Rossmann-like Domain"/>
    <property type="match status" value="2"/>
</dbReference>
<dbReference type="STRING" id="1987383.A5844_002278"/>
<dbReference type="Proteomes" id="UP000194933">
    <property type="component" value="Unassembled WGS sequence"/>
</dbReference>
<feature type="domain" description="D-isomer specific 2-hydroxyacid dehydrogenase catalytic" evidence="5">
    <location>
        <begin position="26"/>
        <end position="303"/>
    </location>
</feature>
<protein>
    <recommendedName>
        <fullName evidence="9">4-phosphoerythronate dehydrogenase</fullName>
    </recommendedName>
</protein>
<dbReference type="Pfam" id="PF00389">
    <property type="entry name" value="2-Hacid_dh"/>
    <property type="match status" value="1"/>
</dbReference>
<accession>A0A242JWB2</accession>
<dbReference type="SUPFAM" id="SSF52283">
    <property type="entry name" value="Formate/glycerate dehydrogenase catalytic domain-like"/>
    <property type="match status" value="1"/>
</dbReference>
<evidence type="ECO:0000256" key="1">
    <source>
        <dbReference type="ARBA" id="ARBA00005854"/>
    </source>
</evidence>
<dbReference type="PANTHER" id="PTHR43333">
    <property type="entry name" value="2-HACID_DH_C DOMAIN-CONTAINING PROTEIN"/>
    <property type="match status" value="1"/>
</dbReference>
<dbReference type="PANTHER" id="PTHR43333:SF1">
    <property type="entry name" value="D-ISOMER SPECIFIC 2-HYDROXYACID DEHYDROGENASE NAD-BINDING DOMAIN-CONTAINING PROTEIN"/>
    <property type="match status" value="1"/>
</dbReference>
<sequence>MTKKIIYSDRSFRQEFIDEINRLAPEYTFKTKLEAEDLPQVEISIGWNSMYQQELLASNHLKWVQAISAGVDYLPLAQFSKKGILVSNASGIHVESISEHVMGIILGYSRGLFQAQRAQIEQTWLGSSVHYQAVENKKLLIIGTGHIGKMLAKKATVFGIECYGINTTGHPVDGFKKTYSIDQLKNVLPTADIVVNILPLTEQTNGLFNQDVFNVFASHALFINVGRGASVKTEDLIKALQQEKLAFAALDVFEEEPLSKESPLWGMENVLVTSHIAGQTSHFQKKLMAIFLNNLKTYVAEKELSMNEIDLSEGY</sequence>
<keyword evidence="2 4" id="KW-0560">Oxidoreductase</keyword>
<dbReference type="SUPFAM" id="SSF51735">
    <property type="entry name" value="NAD(P)-binding Rossmann-fold domains"/>
    <property type="match status" value="1"/>
</dbReference>
<evidence type="ECO:0000313" key="7">
    <source>
        <dbReference type="EMBL" id="OTP09500.1"/>
    </source>
</evidence>
<dbReference type="Pfam" id="PF02826">
    <property type="entry name" value="2-Hacid_dh_C"/>
    <property type="match status" value="1"/>
</dbReference>
<gene>
    <name evidence="7" type="ORF">A5844_002278</name>
</gene>
<comment type="caution">
    <text evidence="7">The sequence shown here is derived from an EMBL/GenBank/DDBJ whole genome shotgun (WGS) entry which is preliminary data.</text>
</comment>
<reference evidence="7 8" key="1">
    <citation type="submission" date="2017-05" db="EMBL/GenBank/DDBJ databases">
        <title>The Genome Sequence of Enterococcus sp. 10A9_DIV0425.</title>
        <authorList>
            <consortium name="The Broad Institute Genomics Platform"/>
            <consortium name="The Broad Institute Genomic Center for Infectious Diseases"/>
            <person name="Earl A."/>
            <person name="Manson A."/>
            <person name="Schwartman J."/>
            <person name="Gilmore M."/>
            <person name="Abouelleil A."/>
            <person name="Cao P."/>
            <person name="Chapman S."/>
            <person name="Cusick C."/>
            <person name="Shea T."/>
            <person name="Young S."/>
            <person name="Neafsey D."/>
            <person name="Nusbaum C."/>
            <person name="Birren B."/>
        </authorList>
    </citation>
    <scope>NUCLEOTIDE SEQUENCE [LARGE SCALE GENOMIC DNA]</scope>
    <source>
        <strain evidence="7 8">10A9_DIV0425</strain>
    </source>
</reference>
<dbReference type="RefSeq" id="WP_086285331.1">
    <property type="nucleotide sequence ID" value="NZ_NGMO01000004.1"/>
</dbReference>
<name>A0A242JWB2_9ENTE</name>